<feature type="region of interest" description="Disordered" evidence="10">
    <location>
        <begin position="173"/>
        <end position="200"/>
    </location>
</feature>
<evidence type="ECO:0000259" key="11">
    <source>
        <dbReference type="PROSITE" id="PS50035"/>
    </source>
</evidence>
<organism evidence="12 13">
    <name type="scientific">Pseudomonas aestuarii</name>
    <dbReference type="NCBI Taxonomy" id="3018340"/>
    <lineage>
        <taxon>Bacteria</taxon>
        <taxon>Pseudomonadati</taxon>
        <taxon>Pseudomonadota</taxon>
        <taxon>Gammaproteobacteria</taxon>
        <taxon>Pseudomonadales</taxon>
        <taxon>Pseudomonadaceae</taxon>
        <taxon>Pseudomonas</taxon>
    </lineage>
</organism>
<evidence type="ECO:0000256" key="5">
    <source>
        <dbReference type="ARBA" id="ARBA00023098"/>
    </source>
</evidence>
<keyword evidence="7 9" id="KW-0594">Phospholipid biosynthesis</keyword>
<keyword evidence="13" id="KW-1185">Reference proteome</keyword>
<dbReference type="Proteomes" id="UP001212042">
    <property type="component" value="Unassembled WGS sequence"/>
</dbReference>
<comment type="catalytic activity">
    <reaction evidence="9">
        <text>2 a 1,2-diacyl-sn-glycero-3-phospho-(1'-sn-glycerol) = a cardiolipin + glycerol</text>
        <dbReference type="Rhea" id="RHEA:31451"/>
        <dbReference type="ChEBI" id="CHEBI:17754"/>
        <dbReference type="ChEBI" id="CHEBI:62237"/>
        <dbReference type="ChEBI" id="CHEBI:64716"/>
    </reaction>
</comment>
<dbReference type="RefSeq" id="WP_271348733.1">
    <property type="nucleotide sequence ID" value="NZ_JAQJZJ010000007.1"/>
</dbReference>
<gene>
    <name evidence="9 12" type="primary">clsB</name>
    <name evidence="12" type="ORF">PH586_15885</name>
</gene>
<feature type="domain" description="PLD phosphodiesterase" evidence="11">
    <location>
        <begin position="108"/>
        <end position="135"/>
    </location>
</feature>
<evidence type="ECO:0000256" key="4">
    <source>
        <dbReference type="ARBA" id="ARBA00022737"/>
    </source>
</evidence>
<dbReference type="EC" id="2.7.8.-" evidence="9"/>
<keyword evidence="5 9" id="KW-0443">Lipid metabolism</keyword>
<dbReference type="SUPFAM" id="SSF56024">
    <property type="entry name" value="Phospholipase D/nuclease"/>
    <property type="match status" value="2"/>
</dbReference>
<comment type="function">
    <text evidence="9">Catalyzes the phosphatidyl group transfer from one phosphatidylglycerol molecule to another to form cardiolipin (CL) (diphosphatidylglycerol) and glycerol.</text>
</comment>
<reference evidence="12 13" key="1">
    <citation type="submission" date="2023-01" db="EMBL/GenBank/DDBJ databases">
        <title>Pseudomonas SA3-5T sp. nov., isolated from tidal flat sediment.</title>
        <authorList>
            <person name="Kim H.S."/>
            <person name="Kim J.-S."/>
            <person name="Suh M.K."/>
            <person name="Eom M.K."/>
            <person name="Lee J.-S."/>
        </authorList>
    </citation>
    <scope>NUCLEOTIDE SEQUENCE [LARGE SCALE GENOMIC DNA]</scope>
    <source>
        <strain evidence="12 13">SA3-5</strain>
    </source>
</reference>
<dbReference type="InterPro" id="IPR025202">
    <property type="entry name" value="PLD-like_dom"/>
</dbReference>
<comment type="similarity">
    <text evidence="9">Belongs to the phospholipase D family. Cardiolipin synthase subfamily. ClsB sub-subfamily.</text>
</comment>
<keyword evidence="8 9" id="KW-1208">Phospholipid metabolism</keyword>
<feature type="active site" evidence="9">
    <location>
        <position position="298"/>
    </location>
</feature>
<dbReference type="Pfam" id="PF13091">
    <property type="entry name" value="PLDc_2"/>
    <property type="match status" value="2"/>
</dbReference>
<keyword evidence="6 9" id="KW-0472">Membrane</keyword>
<dbReference type="PROSITE" id="PS50035">
    <property type="entry name" value="PLD"/>
    <property type="match status" value="2"/>
</dbReference>
<dbReference type="CDD" id="cd09159">
    <property type="entry name" value="PLDc_ybhO_like_2"/>
    <property type="match status" value="1"/>
</dbReference>
<dbReference type="NCBIfam" id="NF008427">
    <property type="entry name" value="PRK11263.1"/>
    <property type="match status" value="1"/>
</dbReference>
<keyword evidence="2 9" id="KW-0444">Lipid biosynthesis</keyword>
<dbReference type="PANTHER" id="PTHR21248:SF23">
    <property type="entry name" value="CARDIOLIPIN SYNTHASE B"/>
    <property type="match status" value="1"/>
</dbReference>
<evidence type="ECO:0000256" key="6">
    <source>
        <dbReference type="ARBA" id="ARBA00023136"/>
    </source>
</evidence>
<evidence type="ECO:0000256" key="10">
    <source>
        <dbReference type="SAM" id="MobiDB-lite"/>
    </source>
</evidence>
<feature type="active site" evidence="9">
    <location>
        <position position="296"/>
    </location>
</feature>
<keyword evidence="1 9" id="KW-1003">Cell membrane</keyword>
<dbReference type="InterPro" id="IPR030872">
    <property type="entry name" value="Cardiolipin_synth_ClsB"/>
</dbReference>
<evidence type="ECO:0000256" key="2">
    <source>
        <dbReference type="ARBA" id="ARBA00022516"/>
    </source>
</evidence>
<evidence type="ECO:0000313" key="13">
    <source>
        <dbReference type="Proteomes" id="UP001212042"/>
    </source>
</evidence>
<keyword evidence="3 9" id="KW-0808">Transferase</keyword>
<sequence>MKFPWRADNRLSLLINGEAFFPRVFEAIRAAEREVLIETFILFEDKVGSQLQAELIAAAERGVRVELTVDGYGSADLSSAFVTAMSEVGVRVHMFDPQPRLLGMRTNLFRRMHRKLVVIDDRLAFVGGINFSADHLADFGPEAKQDYAVEVEGPVVHDIRRFVLAMLAPPEQRRRRWRRRGRAKPGSQAADQAGSGPGQAQLVIRDNRRHRIDIEQQYLQAIRGARQRLLIANAYFFPGFRLLREIRRAAQRGVKVELILQGQPDMPIARFSARILYDYLLRGGVSILEYASRPLHGKVALVDDQWATVGSSNLDPLSLSLNLEANLIIRDRAFNRQLFEHLQALASEHCQAISQAQLARWAFWRMPLVFLGFHLLRHFPAWIGWLPAHTPKLALLQPHEQAKAARSAAQRRERQ</sequence>
<dbReference type="SMART" id="SM00155">
    <property type="entry name" value="PLDc"/>
    <property type="match status" value="2"/>
</dbReference>
<comment type="caution">
    <text evidence="12">The sequence shown here is derived from an EMBL/GenBank/DDBJ whole genome shotgun (WGS) entry which is preliminary data.</text>
</comment>
<evidence type="ECO:0000256" key="9">
    <source>
        <dbReference type="HAMAP-Rule" id="MF_01917"/>
    </source>
</evidence>
<dbReference type="CDD" id="cd09110">
    <property type="entry name" value="PLDc_CLS_1"/>
    <property type="match status" value="1"/>
</dbReference>
<dbReference type="PANTHER" id="PTHR21248">
    <property type="entry name" value="CARDIOLIPIN SYNTHASE"/>
    <property type="match status" value="1"/>
</dbReference>
<feature type="active site" evidence="9">
    <location>
        <position position="303"/>
    </location>
</feature>
<protein>
    <recommendedName>
        <fullName evidence="9">Cardiolipin synthase B</fullName>
        <shortName evidence="9">CL synthase</shortName>
        <ecNumber evidence="9">2.7.8.-</ecNumber>
    </recommendedName>
</protein>
<evidence type="ECO:0000256" key="3">
    <source>
        <dbReference type="ARBA" id="ARBA00022679"/>
    </source>
</evidence>
<feature type="domain" description="PLD phosphodiesterase" evidence="11">
    <location>
        <begin position="291"/>
        <end position="318"/>
    </location>
</feature>
<feature type="compositionally biased region" description="Basic residues" evidence="10">
    <location>
        <begin position="173"/>
        <end position="183"/>
    </location>
</feature>
<feature type="active site" evidence="9">
    <location>
        <position position="115"/>
    </location>
</feature>
<dbReference type="GO" id="GO:0016740">
    <property type="term" value="F:transferase activity"/>
    <property type="evidence" value="ECO:0007669"/>
    <property type="project" value="UniProtKB-KW"/>
</dbReference>
<dbReference type="InterPro" id="IPR001736">
    <property type="entry name" value="PLipase_D/transphosphatidylase"/>
</dbReference>
<feature type="active site" evidence="9">
    <location>
        <position position="113"/>
    </location>
</feature>
<accession>A0ABT4XI64</accession>
<dbReference type="Gene3D" id="3.30.870.10">
    <property type="entry name" value="Endonuclease Chain A"/>
    <property type="match status" value="2"/>
</dbReference>
<evidence type="ECO:0000256" key="7">
    <source>
        <dbReference type="ARBA" id="ARBA00023209"/>
    </source>
</evidence>
<evidence type="ECO:0000256" key="8">
    <source>
        <dbReference type="ARBA" id="ARBA00023264"/>
    </source>
</evidence>
<proteinExistence type="inferred from homology"/>
<feature type="active site" evidence="9">
    <location>
        <position position="120"/>
    </location>
</feature>
<keyword evidence="4" id="KW-0677">Repeat</keyword>
<comment type="subcellular location">
    <subcellularLocation>
        <location evidence="9">Cell membrane</location>
        <topology evidence="9">Peripheral membrane protein</topology>
    </subcellularLocation>
</comment>
<name>A0ABT4XI64_9PSED</name>
<dbReference type="EMBL" id="JAQJZJ010000007">
    <property type="protein sequence ID" value="MDA7087872.1"/>
    <property type="molecule type" value="Genomic_DNA"/>
</dbReference>
<dbReference type="HAMAP" id="MF_01917">
    <property type="entry name" value="Cardiolipin_synth_ClsB"/>
    <property type="match status" value="1"/>
</dbReference>
<evidence type="ECO:0000313" key="12">
    <source>
        <dbReference type="EMBL" id="MDA7087872.1"/>
    </source>
</evidence>
<evidence type="ECO:0000256" key="1">
    <source>
        <dbReference type="ARBA" id="ARBA00022475"/>
    </source>
</evidence>